<dbReference type="InterPro" id="IPR014710">
    <property type="entry name" value="RmlC-like_jellyroll"/>
</dbReference>
<keyword evidence="1 7" id="KW-0436">Ligase</keyword>
<dbReference type="Gene3D" id="2.20.28.20">
    <property type="entry name" value="Methionyl-tRNA synthetase, Zn-domain"/>
    <property type="match status" value="1"/>
</dbReference>
<protein>
    <recommendedName>
        <fullName evidence="12">Methionyl-tRNA synthetase</fullName>
    </recommendedName>
</protein>
<evidence type="ECO:0000313" key="11">
    <source>
        <dbReference type="Proteomes" id="UP000629619"/>
    </source>
</evidence>
<evidence type="ECO:0000256" key="7">
    <source>
        <dbReference type="RuleBase" id="RU363039"/>
    </source>
</evidence>
<evidence type="ECO:0000256" key="1">
    <source>
        <dbReference type="ARBA" id="ARBA00022598"/>
    </source>
</evidence>
<proteinExistence type="inferred from homology"/>
<dbReference type="PROSITE" id="PS00178">
    <property type="entry name" value="AA_TRNA_LIGASE_I"/>
    <property type="match status" value="1"/>
</dbReference>
<dbReference type="AlphaFoldDB" id="A0A919TLY7"/>
<dbReference type="GO" id="GO:0004825">
    <property type="term" value="F:methionine-tRNA ligase activity"/>
    <property type="evidence" value="ECO:0007669"/>
    <property type="project" value="UniProtKB-EC"/>
</dbReference>
<dbReference type="InterPro" id="IPR015413">
    <property type="entry name" value="Methionyl/Leucyl_tRNA_Synth"/>
</dbReference>
<keyword evidence="3 7" id="KW-0067">ATP-binding</keyword>
<keyword evidence="4 7" id="KW-0648">Protein biosynthesis</keyword>
<dbReference type="InterPro" id="IPR029038">
    <property type="entry name" value="MetRS_Zn"/>
</dbReference>
<feature type="domain" description="Cupin type-2" evidence="8">
    <location>
        <begin position="37"/>
        <end position="106"/>
    </location>
</feature>
<dbReference type="SUPFAM" id="SSF52374">
    <property type="entry name" value="Nucleotidylyl transferase"/>
    <property type="match status" value="1"/>
</dbReference>
<evidence type="ECO:0000313" key="10">
    <source>
        <dbReference type="EMBL" id="GIF07102.1"/>
    </source>
</evidence>
<dbReference type="PANTHER" id="PTHR45765">
    <property type="entry name" value="METHIONINE--TRNA LIGASE"/>
    <property type="match status" value="1"/>
</dbReference>
<dbReference type="PANTHER" id="PTHR45765:SF1">
    <property type="entry name" value="METHIONINE--TRNA LIGASE, CYTOPLASMIC"/>
    <property type="match status" value="1"/>
</dbReference>
<dbReference type="Gene3D" id="2.60.120.10">
    <property type="entry name" value="Jelly Rolls"/>
    <property type="match status" value="1"/>
</dbReference>
<dbReference type="InterPro" id="IPR011051">
    <property type="entry name" value="RmlC_Cupin_sf"/>
</dbReference>
<name>A0A919TLY7_9ACTN</name>
<evidence type="ECO:0000259" key="8">
    <source>
        <dbReference type="Pfam" id="PF07883"/>
    </source>
</evidence>
<dbReference type="GO" id="GO:0005524">
    <property type="term" value="F:ATP binding"/>
    <property type="evidence" value="ECO:0007669"/>
    <property type="project" value="UniProtKB-KW"/>
</dbReference>
<reference evidence="10" key="1">
    <citation type="submission" date="2021-01" db="EMBL/GenBank/DDBJ databases">
        <title>Whole genome shotgun sequence of Actinoplanes siamensis NBRC 109076.</title>
        <authorList>
            <person name="Komaki H."/>
            <person name="Tamura T."/>
        </authorList>
    </citation>
    <scope>NUCLEOTIDE SEQUENCE</scope>
    <source>
        <strain evidence="10">NBRC 109076</strain>
    </source>
</reference>
<dbReference type="Pfam" id="PF07883">
    <property type="entry name" value="Cupin_2"/>
    <property type="match status" value="1"/>
</dbReference>
<dbReference type="GO" id="GO:0005829">
    <property type="term" value="C:cytosol"/>
    <property type="evidence" value="ECO:0007669"/>
    <property type="project" value="TreeGrafter"/>
</dbReference>
<dbReference type="EMBL" id="BOMW01000044">
    <property type="protein sequence ID" value="GIF07102.1"/>
    <property type="molecule type" value="Genomic_DNA"/>
</dbReference>
<evidence type="ECO:0000259" key="9">
    <source>
        <dbReference type="Pfam" id="PF09334"/>
    </source>
</evidence>
<organism evidence="10 11">
    <name type="scientific">Actinoplanes siamensis</name>
    <dbReference type="NCBI Taxonomy" id="1223317"/>
    <lineage>
        <taxon>Bacteria</taxon>
        <taxon>Bacillati</taxon>
        <taxon>Actinomycetota</taxon>
        <taxon>Actinomycetes</taxon>
        <taxon>Micromonosporales</taxon>
        <taxon>Micromonosporaceae</taxon>
        <taxon>Actinoplanes</taxon>
    </lineage>
</organism>
<dbReference type="InterPro" id="IPR014729">
    <property type="entry name" value="Rossmann-like_a/b/a_fold"/>
</dbReference>
<dbReference type="Pfam" id="PF09334">
    <property type="entry name" value="tRNA-synt_1g"/>
    <property type="match status" value="1"/>
</dbReference>
<evidence type="ECO:0000256" key="4">
    <source>
        <dbReference type="ARBA" id="ARBA00022917"/>
    </source>
</evidence>
<comment type="similarity">
    <text evidence="7">Belongs to the class-I aminoacyl-tRNA synthetase family.</text>
</comment>
<dbReference type="InterPro" id="IPR013096">
    <property type="entry name" value="Cupin_2"/>
</dbReference>
<dbReference type="InterPro" id="IPR023458">
    <property type="entry name" value="Met-tRNA_ligase_1"/>
</dbReference>
<dbReference type="RefSeq" id="WP_203682516.1">
    <property type="nucleotide sequence ID" value="NZ_BOMW01000044.1"/>
</dbReference>
<feature type="domain" description="Methionyl/Leucyl tRNA synthetase" evidence="9">
    <location>
        <begin position="127"/>
        <end position="500"/>
    </location>
</feature>
<keyword evidence="2 7" id="KW-0547">Nucleotide-binding</keyword>
<keyword evidence="5 7" id="KW-0030">Aminoacyl-tRNA synthetase</keyword>
<keyword evidence="11" id="KW-1185">Reference proteome</keyword>
<dbReference type="Gene3D" id="3.40.50.620">
    <property type="entry name" value="HUPs"/>
    <property type="match status" value="1"/>
</dbReference>
<sequence>MRSFTVDGSNLTAEYGIAVGRWSQFEQARQFPFEAMWCVIPAASRSAPDQHAEVELAIVVGGRARFVVEGRDVEAPAGTAVLLEPQERHVIHNTRDDEPVQILSVYWLPGERPPVEPAEDAAPVTVVLSPPPTPNGPLHLGHLAGPYVAADVAVRAARLRGEPVVSVCGLDDHQNYVPAAARAAGRAATELRDEYAGRIRDVLARVGVHHDVFVEPLTDTGYRQAVLRLLGELVEKGTLPVRERTVPVCEPCGGILHHAYVSGRCPHCKAAMGGGTCEGCGGFSSAAELTEPRCTRCGAEPSGTAVVRGPVLPLADHREALQRIWGRAVLPPAVRALTDRLLRVGLPTIPFTYPTDWGIEVPGDDGHRLDVWAEMGLGYLHTVGRRFDPSAVTLEQHVRAWDRVGGLWAFLGIDNAFYYAVLFPALLTAAGVRPETVAGLVVNEFYTLDGEKFSTSRQHAVWAEDLLARYPAELVRAYLCWDRPQEFASDFRMEQFRQVVDGWPRPLTAASLTGGSLTRAAHALRFGHFAADLSVRCLLTGDPGATGADPEAAGALLGVLTGVDPT</sequence>
<comment type="catalytic activity">
    <reaction evidence="6">
        <text>tRNA(Met) + L-methionine + ATP = L-methionyl-tRNA(Met) + AMP + diphosphate</text>
        <dbReference type="Rhea" id="RHEA:13481"/>
        <dbReference type="Rhea" id="RHEA-COMP:9667"/>
        <dbReference type="Rhea" id="RHEA-COMP:9698"/>
        <dbReference type="ChEBI" id="CHEBI:30616"/>
        <dbReference type="ChEBI" id="CHEBI:33019"/>
        <dbReference type="ChEBI" id="CHEBI:57844"/>
        <dbReference type="ChEBI" id="CHEBI:78442"/>
        <dbReference type="ChEBI" id="CHEBI:78530"/>
        <dbReference type="ChEBI" id="CHEBI:456215"/>
        <dbReference type="EC" id="6.1.1.10"/>
    </reaction>
</comment>
<dbReference type="SUPFAM" id="SSF51182">
    <property type="entry name" value="RmlC-like cupins"/>
    <property type="match status" value="1"/>
</dbReference>
<comment type="caution">
    <text evidence="10">The sequence shown here is derived from an EMBL/GenBank/DDBJ whole genome shotgun (WGS) entry which is preliminary data.</text>
</comment>
<evidence type="ECO:0008006" key="12">
    <source>
        <dbReference type="Google" id="ProtNLM"/>
    </source>
</evidence>
<evidence type="ECO:0000256" key="5">
    <source>
        <dbReference type="ARBA" id="ARBA00023146"/>
    </source>
</evidence>
<evidence type="ECO:0000256" key="2">
    <source>
        <dbReference type="ARBA" id="ARBA00022741"/>
    </source>
</evidence>
<dbReference type="Proteomes" id="UP000629619">
    <property type="component" value="Unassembled WGS sequence"/>
</dbReference>
<evidence type="ECO:0000256" key="3">
    <source>
        <dbReference type="ARBA" id="ARBA00022840"/>
    </source>
</evidence>
<gene>
    <name evidence="10" type="ORF">Asi03nite_46400</name>
</gene>
<dbReference type="GO" id="GO:0006431">
    <property type="term" value="P:methionyl-tRNA aminoacylation"/>
    <property type="evidence" value="ECO:0007669"/>
    <property type="project" value="TreeGrafter"/>
</dbReference>
<evidence type="ECO:0000256" key="6">
    <source>
        <dbReference type="ARBA" id="ARBA00047364"/>
    </source>
</evidence>
<accession>A0A919TLY7</accession>
<dbReference type="InterPro" id="IPR001412">
    <property type="entry name" value="aa-tRNA-synth_I_CS"/>
</dbReference>